<organism evidence="4">
    <name type="scientific">Gongylonema pulchrum</name>
    <dbReference type="NCBI Taxonomy" id="637853"/>
    <lineage>
        <taxon>Eukaryota</taxon>
        <taxon>Metazoa</taxon>
        <taxon>Ecdysozoa</taxon>
        <taxon>Nematoda</taxon>
        <taxon>Chromadorea</taxon>
        <taxon>Rhabditida</taxon>
        <taxon>Spirurina</taxon>
        <taxon>Spiruromorpha</taxon>
        <taxon>Spiruroidea</taxon>
        <taxon>Gongylonematidae</taxon>
        <taxon>Gongylonema</taxon>
    </lineage>
</organism>
<proteinExistence type="predicted"/>
<dbReference type="AlphaFoldDB" id="A0A183EIG9"/>
<dbReference type="SUPFAM" id="SSF50044">
    <property type="entry name" value="SH3-domain"/>
    <property type="match status" value="1"/>
</dbReference>
<feature type="domain" description="SH3" evidence="3">
    <location>
        <begin position="59"/>
        <end position="127"/>
    </location>
</feature>
<dbReference type="PROSITE" id="PS50002">
    <property type="entry name" value="SH3"/>
    <property type="match status" value="1"/>
</dbReference>
<sequence length="153" mass="17586">LLIIFLFGRFEDIIDLQVDDIRRQLCLQTRQGPQVVLRSEHAHQIRALVEKLMTGSGGKVRTFVRAITDYITNEPNLLSFSKGDIIQIISRDDGTLPVEQDTGQWLYGRIGNHFGNLSANYVEPLDTYGRVINFLKSYPRITQIFRSFLWSIS</sequence>
<evidence type="ECO:0000256" key="2">
    <source>
        <dbReference type="PROSITE-ProRule" id="PRU00192"/>
    </source>
</evidence>
<reference evidence="4" key="1">
    <citation type="submission" date="2016-06" db="UniProtKB">
        <authorList>
            <consortium name="WormBaseParasite"/>
        </authorList>
    </citation>
    <scope>IDENTIFICATION</scope>
</reference>
<evidence type="ECO:0000259" key="3">
    <source>
        <dbReference type="PROSITE" id="PS50002"/>
    </source>
</evidence>
<dbReference type="InterPro" id="IPR001452">
    <property type="entry name" value="SH3_domain"/>
</dbReference>
<accession>A0A183EIG9</accession>
<dbReference type="Pfam" id="PF07653">
    <property type="entry name" value="SH3_2"/>
    <property type="match status" value="1"/>
</dbReference>
<protein>
    <submittedName>
        <fullName evidence="4">SH3 domain-containing protein</fullName>
    </submittedName>
</protein>
<evidence type="ECO:0000256" key="1">
    <source>
        <dbReference type="ARBA" id="ARBA00022443"/>
    </source>
</evidence>
<dbReference type="InterPro" id="IPR036028">
    <property type="entry name" value="SH3-like_dom_sf"/>
</dbReference>
<dbReference type="WBParaSite" id="GPUH_0002078501-mRNA-1">
    <property type="protein sequence ID" value="GPUH_0002078501-mRNA-1"/>
    <property type="gene ID" value="GPUH_0002078501"/>
</dbReference>
<evidence type="ECO:0000313" key="4">
    <source>
        <dbReference type="WBParaSite" id="GPUH_0002078501-mRNA-1"/>
    </source>
</evidence>
<keyword evidence="1 2" id="KW-0728">SH3 domain</keyword>
<name>A0A183EIG9_9BILA</name>
<dbReference type="Gene3D" id="2.30.30.40">
    <property type="entry name" value="SH3 Domains"/>
    <property type="match status" value="1"/>
</dbReference>
<dbReference type="SMART" id="SM00326">
    <property type="entry name" value="SH3"/>
    <property type="match status" value="1"/>
</dbReference>